<keyword evidence="5" id="KW-0479">Metal-binding</keyword>
<keyword evidence="7" id="KW-0862">Zinc</keyword>
<evidence type="ECO:0000259" key="13">
    <source>
        <dbReference type="Pfam" id="PF05099"/>
    </source>
</evidence>
<keyword evidence="3 14" id="KW-0645">Protease</keyword>
<dbReference type="RefSeq" id="WP_150865837.1">
    <property type="nucleotide sequence ID" value="NZ_VYXP01000014.1"/>
</dbReference>
<feature type="transmembrane region" description="Helical" evidence="11">
    <location>
        <begin position="62"/>
        <end position="81"/>
    </location>
</feature>
<feature type="domain" description="Co-chaperone DjlA N-terminal" evidence="13">
    <location>
        <begin position="587"/>
        <end position="629"/>
    </location>
</feature>
<evidence type="ECO:0000256" key="6">
    <source>
        <dbReference type="ARBA" id="ARBA00022801"/>
    </source>
</evidence>
<evidence type="ECO:0000256" key="9">
    <source>
        <dbReference type="ARBA" id="ARBA00023049"/>
    </source>
</evidence>
<feature type="domain" description="Peptidase M48" evidence="12">
    <location>
        <begin position="112"/>
        <end position="324"/>
    </location>
</feature>
<accession>A0A5N0T3Z7</accession>
<dbReference type="Pfam" id="PF01435">
    <property type="entry name" value="Peptidase_M48"/>
    <property type="match status" value="1"/>
</dbReference>
<dbReference type="SUPFAM" id="SSF158682">
    <property type="entry name" value="TerB-like"/>
    <property type="match status" value="1"/>
</dbReference>
<evidence type="ECO:0000313" key="14">
    <source>
        <dbReference type="EMBL" id="KAA9129582.1"/>
    </source>
</evidence>
<feature type="transmembrane region" description="Helical" evidence="11">
    <location>
        <begin position="188"/>
        <end position="205"/>
    </location>
</feature>
<dbReference type="Pfam" id="PF05099">
    <property type="entry name" value="TerB"/>
    <property type="match status" value="1"/>
</dbReference>
<evidence type="ECO:0000256" key="3">
    <source>
        <dbReference type="ARBA" id="ARBA00022670"/>
    </source>
</evidence>
<organism evidence="14 15">
    <name type="scientific">Marinihelvus fidelis</name>
    <dbReference type="NCBI Taxonomy" id="2613842"/>
    <lineage>
        <taxon>Bacteria</taxon>
        <taxon>Pseudomonadati</taxon>
        <taxon>Pseudomonadota</taxon>
        <taxon>Gammaproteobacteria</taxon>
        <taxon>Chromatiales</taxon>
        <taxon>Wenzhouxiangellaceae</taxon>
        <taxon>Marinihelvus</taxon>
    </lineage>
</organism>
<feature type="transmembrane region" description="Helical" evidence="11">
    <location>
        <begin position="16"/>
        <end position="42"/>
    </location>
</feature>
<dbReference type="GO" id="GO:0046872">
    <property type="term" value="F:metal ion binding"/>
    <property type="evidence" value="ECO:0007669"/>
    <property type="project" value="UniProtKB-KW"/>
</dbReference>
<evidence type="ECO:0000256" key="11">
    <source>
        <dbReference type="SAM" id="Phobius"/>
    </source>
</evidence>
<comment type="cofactor">
    <cofactor evidence="1">
        <name>Zn(2+)</name>
        <dbReference type="ChEBI" id="CHEBI:29105"/>
    </cofactor>
</comment>
<keyword evidence="15" id="KW-1185">Reference proteome</keyword>
<evidence type="ECO:0000256" key="7">
    <source>
        <dbReference type="ARBA" id="ARBA00022833"/>
    </source>
</evidence>
<keyword evidence="8 11" id="KW-1133">Transmembrane helix</keyword>
<sequence>MNFFEHQDRSRRHTRWLVFLFILAVLAIIAAVDLALMLAFGFTSLEQGVSPFSAQGLRQNAPLLGATSMATGAVIGFASLFKTISLRGGGGDVARQLGGTPIEPDTRDPLKRRLINVVEEIALASGVPVPEVFVLEQEEGINAFAAGYSPADAAVAVTRGTLEKLDRSELQGVIAHEFSHILNGDMRLNIRLMGVLFGILLLSLIGRKVLYHGRYLGSSRDRNGAPILVIAVVLAVVGWIGMFFGRWIKASVSRSREYLADASAVQFTRDPNGIGGALKKIAVYSGGSQLQVDTEEVGHMLFGQGRVSHLFATHPPLMERIARVEPGFQPEELTTLAKRIQRETERQAEIAAREQAASTAEPGPFDAGRIIDQIGNPDFSRLLMAATVAASLPEPLEAAAHSPDHAPAMLLYSLLHDDARSREDQLLAIAQVMGADTEAGVQHLIRASGLPQPAQRLPLLETALPLLRRHPASRVQKLLEAIDRVIRVDGHIDVFEYLMTRLVRQYLWESTNPHRVRAAGRKSLGRLSGPVRELIAVLAWHGAPEDADAAAQAWAAGYKAAFNEDAGALPAVHDWIETMDKVLPRLDELSPEAKQALVQALMATVTADGELRPAELELMRATCAAVHVPIPMLAGVMG</sequence>
<keyword evidence="4 11" id="KW-0812">Transmembrane</keyword>
<dbReference type="PANTHER" id="PTHR43221:SF2">
    <property type="entry name" value="PROTEASE HTPX HOMOLOG"/>
    <property type="match status" value="1"/>
</dbReference>
<keyword evidence="2" id="KW-1003">Cell membrane</keyword>
<dbReference type="InterPro" id="IPR029024">
    <property type="entry name" value="TerB-like"/>
</dbReference>
<dbReference type="GO" id="GO:0004222">
    <property type="term" value="F:metalloendopeptidase activity"/>
    <property type="evidence" value="ECO:0007669"/>
    <property type="project" value="InterPro"/>
</dbReference>
<comment type="caution">
    <text evidence="14">The sequence shown here is derived from an EMBL/GenBank/DDBJ whole genome shotgun (WGS) entry which is preliminary data.</text>
</comment>
<evidence type="ECO:0000256" key="1">
    <source>
        <dbReference type="ARBA" id="ARBA00001947"/>
    </source>
</evidence>
<keyword evidence="10 11" id="KW-0472">Membrane</keyword>
<dbReference type="Proteomes" id="UP000325372">
    <property type="component" value="Unassembled WGS sequence"/>
</dbReference>
<dbReference type="CDD" id="cd07340">
    <property type="entry name" value="M48B_Htpx_like"/>
    <property type="match status" value="1"/>
</dbReference>
<feature type="transmembrane region" description="Helical" evidence="11">
    <location>
        <begin position="225"/>
        <end position="248"/>
    </location>
</feature>
<proteinExistence type="predicted"/>
<dbReference type="InterPro" id="IPR050083">
    <property type="entry name" value="HtpX_protease"/>
</dbReference>
<gene>
    <name evidence="14" type="ORF">F3N42_15425</name>
</gene>
<evidence type="ECO:0000313" key="15">
    <source>
        <dbReference type="Proteomes" id="UP000325372"/>
    </source>
</evidence>
<dbReference type="InterPro" id="IPR001915">
    <property type="entry name" value="Peptidase_M48"/>
</dbReference>
<dbReference type="AlphaFoldDB" id="A0A5N0T3Z7"/>
<dbReference type="PANTHER" id="PTHR43221">
    <property type="entry name" value="PROTEASE HTPX"/>
    <property type="match status" value="1"/>
</dbReference>
<name>A0A5N0T3Z7_9GAMM</name>
<evidence type="ECO:0000256" key="8">
    <source>
        <dbReference type="ARBA" id="ARBA00022989"/>
    </source>
</evidence>
<evidence type="ECO:0000256" key="2">
    <source>
        <dbReference type="ARBA" id="ARBA00022475"/>
    </source>
</evidence>
<protein>
    <submittedName>
        <fullName evidence="14">M48 family metalloprotease</fullName>
    </submittedName>
</protein>
<dbReference type="GO" id="GO:0006508">
    <property type="term" value="P:proteolysis"/>
    <property type="evidence" value="ECO:0007669"/>
    <property type="project" value="UniProtKB-KW"/>
</dbReference>
<keyword evidence="9 14" id="KW-0482">Metalloprotease</keyword>
<keyword evidence="6" id="KW-0378">Hydrolase</keyword>
<evidence type="ECO:0000256" key="5">
    <source>
        <dbReference type="ARBA" id="ARBA00022723"/>
    </source>
</evidence>
<dbReference type="InterPro" id="IPR007791">
    <property type="entry name" value="DjlA_N"/>
</dbReference>
<evidence type="ECO:0000256" key="10">
    <source>
        <dbReference type="ARBA" id="ARBA00023136"/>
    </source>
</evidence>
<reference evidence="14 15" key="1">
    <citation type="submission" date="2019-09" db="EMBL/GenBank/DDBJ databases">
        <title>Wenzhouxiangella sp. Genome sequencing and assembly.</title>
        <authorList>
            <person name="Zhang R."/>
        </authorList>
    </citation>
    <scope>NUCLEOTIDE SEQUENCE [LARGE SCALE GENOMIC DNA]</scope>
    <source>
        <strain evidence="14 15">W260</strain>
    </source>
</reference>
<dbReference type="EMBL" id="VYXP01000014">
    <property type="protein sequence ID" value="KAA9129582.1"/>
    <property type="molecule type" value="Genomic_DNA"/>
</dbReference>
<evidence type="ECO:0000256" key="4">
    <source>
        <dbReference type="ARBA" id="ARBA00022692"/>
    </source>
</evidence>
<evidence type="ECO:0000259" key="12">
    <source>
        <dbReference type="Pfam" id="PF01435"/>
    </source>
</evidence>
<dbReference type="Gene3D" id="3.30.2010.10">
    <property type="entry name" value="Metalloproteases ('zincins'), catalytic domain"/>
    <property type="match status" value="1"/>
</dbReference>